<sequence length="31" mass="3394">RPEEGQGNWAIADLGEYIKNIIKLAPIIVTA</sequence>
<comment type="caution">
    <text evidence="1">The sequence shown here is derived from an EMBL/GenBank/DDBJ whole genome shotgun (WGS) entry which is preliminary data.</text>
</comment>
<name>X0UIY5_9ZZZZ</name>
<organism evidence="1">
    <name type="scientific">marine sediment metagenome</name>
    <dbReference type="NCBI Taxonomy" id="412755"/>
    <lineage>
        <taxon>unclassified sequences</taxon>
        <taxon>metagenomes</taxon>
        <taxon>ecological metagenomes</taxon>
    </lineage>
</organism>
<evidence type="ECO:0000313" key="1">
    <source>
        <dbReference type="EMBL" id="GAF99261.1"/>
    </source>
</evidence>
<gene>
    <name evidence="1" type="ORF">S01H1_22185</name>
</gene>
<feature type="non-terminal residue" evidence="1">
    <location>
        <position position="1"/>
    </location>
</feature>
<dbReference type="AlphaFoldDB" id="X0UIY5"/>
<proteinExistence type="predicted"/>
<dbReference type="EMBL" id="BARS01012465">
    <property type="protein sequence ID" value="GAF99261.1"/>
    <property type="molecule type" value="Genomic_DNA"/>
</dbReference>
<reference evidence="1" key="1">
    <citation type="journal article" date="2014" name="Front. Microbiol.">
        <title>High frequency of phylogenetically diverse reductive dehalogenase-homologous genes in deep subseafloor sedimentary metagenomes.</title>
        <authorList>
            <person name="Kawai M."/>
            <person name="Futagami T."/>
            <person name="Toyoda A."/>
            <person name="Takaki Y."/>
            <person name="Nishi S."/>
            <person name="Hori S."/>
            <person name="Arai W."/>
            <person name="Tsubouchi T."/>
            <person name="Morono Y."/>
            <person name="Uchiyama I."/>
            <person name="Ito T."/>
            <person name="Fujiyama A."/>
            <person name="Inagaki F."/>
            <person name="Takami H."/>
        </authorList>
    </citation>
    <scope>NUCLEOTIDE SEQUENCE</scope>
    <source>
        <strain evidence="1">Expedition CK06-06</strain>
    </source>
</reference>
<protein>
    <submittedName>
        <fullName evidence="1">Uncharacterized protein</fullName>
    </submittedName>
</protein>
<accession>X0UIY5</accession>